<feature type="region of interest" description="Disordered" evidence="1">
    <location>
        <begin position="1"/>
        <end position="85"/>
    </location>
</feature>
<dbReference type="RefSeq" id="WP_053517857.1">
    <property type="nucleotide sequence ID" value="NZ_CAXOQU010000214.1"/>
</dbReference>
<feature type="compositionally biased region" description="Low complexity" evidence="1">
    <location>
        <begin position="23"/>
        <end position="41"/>
    </location>
</feature>
<evidence type="ECO:0000313" key="3">
    <source>
        <dbReference type="Proteomes" id="UP000092125"/>
    </source>
</evidence>
<organism evidence="2 3">
    <name type="scientific">Stenotrophomonas maltophilia</name>
    <name type="common">Pseudomonas maltophilia</name>
    <name type="synonym">Xanthomonas maltophilia</name>
    <dbReference type="NCBI Taxonomy" id="40324"/>
    <lineage>
        <taxon>Bacteria</taxon>
        <taxon>Pseudomonadati</taxon>
        <taxon>Pseudomonadota</taxon>
        <taxon>Gammaproteobacteria</taxon>
        <taxon>Lysobacterales</taxon>
        <taxon>Lysobacteraceae</taxon>
        <taxon>Stenotrophomonas</taxon>
        <taxon>Stenotrophomonas maltophilia group</taxon>
    </lineage>
</organism>
<name>A0AAP7KYY2_STEMA</name>
<dbReference type="EMBL" id="LYVI01000019">
    <property type="protein sequence ID" value="OBU59533.1"/>
    <property type="molecule type" value="Genomic_DNA"/>
</dbReference>
<evidence type="ECO:0000313" key="2">
    <source>
        <dbReference type="EMBL" id="OBU59533.1"/>
    </source>
</evidence>
<proteinExistence type="predicted"/>
<dbReference type="Proteomes" id="UP000092125">
    <property type="component" value="Unassembled WGS sequence"/>
</dbReference>
<feature type="compositionally biased region" description="Gly residues" evidence="1">
    <location>
        <begin position="55"/>
        <end position="78"/>
    </location>
</feature>
<dbReference type="AlphaFoldDB" id="A0AAP7KYY2"/>
<sequence>MSASGVRDLSPEERALVSGGAQVDTTDLPPVDVTPPDDWGPNPDPPDWPDPWDPGDGGGGGGGGGGDGGGGDGGGDGDGQPDFTFIDVKPFESKLTYTPGENGEPGFNKAVLTYPIPNEFGQWTVSTELKFNTDGTFKDGKGTLDFVGNDGSLLKWQLNEGSWTSTVNGGYYWDIGAGFGFQINLIYNSADNDIKGEAQFLYNKSP</sequence>
<feature type="compositionally biased region" description="Pro residues" evidence="1">
    <location>
        <begin position="42"/>
        <end position="52"/>
    </location>
</feature>
<comment type="caution">
    <text evidence="2">The sequence shown here is derived from an EMBL/GenBank/DDBJ whole genome shotgun (WGS) entry which is preliminary data.</text>
</comment>
<reference evidence="2 3" key="1">
    <citation type="submission" date="2016-05" db="EMBL/GenBank/DDBJ databases">
        <title>Draft Genome Sequences of Stenotrophomonas maltophilia Strains Sm32COP, Sm41DVV, Sm46PAILV, SmF3, SmF22, SmSOFb1 and SmCVFa1, Isolated from Different Manures, in France.</title>
        <authorList>
            <person name="Nazaret S."/>
            <person name="Bodilis J."/>
        </authorList>
    </citation>
    <scope>NUCLEOTIDE SEQUENCE [LARGE SCALE GENOMIC DNA]</scope>
    <source>
        <strain evidence="2 3">Sm41DVV</strain>
    </source>
</reference>
<protein>
    <submittedName>
        <fullName evidence="2">Uncharacterized protein</fullName>
    </submittedName>
</protein>
<gene>
    <name evidence="2" type="ORF">A9K56_18520</name>
</gene>
<accession>A0AAP7KYY2</accession>
<evidence type="ECO:0000256" key="1">
    <source>
        <dbReference type="SAM" id="MobiDB-lite"/>
    </source>
</evidence>